<dbReference type="GO" id="GO:0000166">
    <property type="term" value="F:nucleotide binding"/>
    <property type="evidence" value="ECO:0007669"/>
    <property type="project" value="UniProtKB-KW"/>
</dbReference>
<dbReference type="RefSeq" id="WP_101459360.1">
    <property type="nucleotide sequence ID" value="NZ_CP025408.1"/>
</dbReference>
<dbReference type="Gene3D" id="3.40.50.10860">
    <property type="entry name" value="Leucine Dehydrogenase, chain A, domain 1"/>
    <property type="match status" value="1"/>
</dbReference>
<evidence type="ECO:0000256" key="7">
    <source>
        <dbReference type="PIRSR" id="PIRSR000185-1"/>
    </source>
</evidence>
<feature type="binding site" evidence="8">
    <location>
        <position position="383"/>
    </location>
    <ligand>
        <name>substrate</name>
    </ligand>
</feature>
<evidence type="ECO:0000313" key="12">
    <source>
        <dbReference type="EMBL" id="AUH32685.1"/>
    </source>
</evidence>
<dbReference type="PIRSF" id="PIRSF000185">
    <property type="entry name" value="Glu_DH"/>
    <property type="match status" value="1"/>
</dbReference>
<dbReference type="PRINTS" id="PR00082">
    <property type="entry name" value="GLFDHDRGNASE"/>
</dbReference>
<dbReference type="GO" id="GO:0006537">
    <property type="term" value="P:glutamate biosynthetic process"/>
    <property type="evidence" value="ECO:0007669"/>
    <property type="project" value="TreeGrafter"/>
</dbReference>
<keyword evidence="8" id="KW-0520">NAD</keyword>
<dbReference type="Gene3D" id="3.40.50.720">
    <property type="entry name" value="NAD(P)-binding Rossmann-like Domain"/>
    <property type="match status" value="1"/>
</dbReference>
<dbReference type="OrthoDB" id="9803297at2"/>
<evidence type="ECO:0000256" key="8">
    <source>
        <dbReference type="PIRSR" id="PIRSR000185-2"/>
    </source>
</evidence>
<dbReference type="SUPFAM" id="SSF51735">
    <property type="entry name" value="NAD(P)-binding Rossmann-fold domains"/>
    <property type="match status" value="1"/>
</dbReference>
<evidence type="ECO:0000256" key="10">
    <source>
        <dbReference type="RuleBase" id="RU004417"/>
    </source>
</evidence>
<evidence type="ECO:0000256" key="9">
    <source>
        <dbReference type="PIRSR" id="PIRSR000185-3"/>
    </source>
</evidence>
<dbReference type="InterPro" id="IPR033922">
    <property type="entry name" value="NAD_bind_Glu_DH"/>
</dbReference>
<dbReference type="InterPro" id="IPR050724">
    <property type="entry name" value="Glu_Leu_Phe_Val_DH"/>
</dbReference>
<dbReference type="InterPro" id="IPR036291">
    <property type="entry name" value="NAD(P)-bd_dom_sf"/>
</dbReference>
<evidence type="ECO:0000256" key="2">
    <source>
        <dbReference type="ARBA" id="ARBA00006382"/>
    </source>
</evidence>
<dbReference type="CDD" id="cd05313">
    <property type="entry name" value="NAD_bind_2_Glu_DH"/>
    <property type="match status" value="1"/>
</dbReference>
<evidence type="ECO:0000259" key="11">
    <source>
        <dbReference type="SMART" id="SM00839"/>
    </source>
</evidence>
<keyword evidence="13" id="KW-1185">Reference proteome</keyword>
<dbReference type="FunFam" id="1.10.285.10:FF:000001">
    <property type="entry name" value="Glutamate dehydrogenase"/>
    <property type="match status" value="1"/>
</dbReference>
<feature type="binding site" evidence="8">
    <location>
        <position position="117"/>
    </location>
    <ligand>
        <name>substrate</name>
    </ligand>
</feature>
<dbReference type="AlphaFoldDB" id="A0A2K9EM56"/>
<evidence type="ECO:0000256" key="4">
    <source>
        <dbReference type="ARBA" id="ARBA00023002"/>
    </source>
</evidence>
<dbReference type="GO" id="GO:0004354">
    <property type="term" value="F:glutamate dehydrogenase (NADP+) activity"/>
    <property type="evidence" value="ECO:0007669"/>
    <property type="project" value="UniProtKB-EC"/>
</dbReference>
<proteinExistence type="inferred from homology"/>
<name>A0A2K9EM56_9RHOB</name>
<dbReference type="PANTHER" id="PTHR43571:SF1">
    <property type="entry name" value="NADP-SPECIFIC GLUTAMATE DEHYDROGENASE 1-RELATED"/>
    <property type="match status" value="1"/>
</dbReference>
<feature type="binding site" evidence="8">
    <location>
        <position position="93"/>
    </location>
    <ligand>
        <name>substrate</name>
    </ligand>
</feature>
<feature type="binding site" evidence="8">
    <location>
        <position position="114"/>
    </location>
    <ligand>
        <name>substrate</name>
    </ligand>
</feature>
<dbReference type="SUPFAM" id="SSF53223">
    <property type="entry name" value="Aminoacid dehydrogenase-like, N-terminal domain"/>
    <property type="match status" value="1"/>
</dbReference>
<evidence type="ECO:0000256" key="5">
    <source>
        <dbReference type="ARBA" id="ARBA00048584"/>
    </source>
</evidence>
<dbReference type="PANTHER" id="PTHR43571">
    <property type="entry name" value="NADP-SPECIFIC GLUTAMATE DEHYDROGENASE 1-RELATED"/>
    <property type="match status" value="1"/>
</dbReference>
<dbReference type="SMART" id="SM00839">
    <property type="entry name" value="ELFV_dehydrog"/>
    <property type="match status" value="1"/>
</dbReference>
<evidence type="ECO:0000256" key="3">
    <source>
        <dbReference type="ARBA" id="ARBA00011643"/>
    </source>
</evidence>
<dbReference type="KEGG" id="paro:CUV01_04175"/>
<dbReference type="NCBIfam" id="NF006929">
    <property type="entry name" value="PRK09414.1"/>
    <property type="match status" value="1"/>
</dbReference>
<evidence type="ECO:0000313" key="13">
    <source>
        <dbReference type="Proteomes" id="UP000233742"/>
    </source>
</evidence>
<evidence type="ECO:0000256" key="1">
    <source>
        <dbReference type="ARBA" id="ARBA00003868"/>
    </source>
</evidence>
<dbReference type="InterPro" id="IPR014362">
    <property type="entry name" value="Glu_DH"/>
</dbReference>
<dbReference type="InterPro" id="IPR006095">
    <property type="entry name" value="Glu/Leu/Phe/Val/Trp_DH"/>
</dbReference>
<dbReference type="Proteomes" id="UP000233742">
    <property type="component" value="Chromosome"/>
</dbReference>
<gene>
    <name evidence="12" type="ORF">CUV01_04175</name>
</gene>
<dbReference type="EMBL" id="CP025408">
    <property type="protein sequence ID" value="AUH32685.1"/>
    <property type="molecule type" value="Genomic_DNA"/>
</dbReference>
<keyword evidence="4 6" id="KW-0560">Oxidoreductase</keyword>
<protein>
    <recommendedName>
        <fullName evidence="6">Glutamate dehydrogenase</fullName>
    </recommendedName>
</protein>
<feature type="binding site" evidence="8">
    <location>
        <position position="244"/>
    </location>
    <ligand>
        <name>NAD(+)</name>
        <dbReference type="ChEBI" id="CHEBI:57540"/>
    </ligand>
</feature>
<dbReference type="Gene3D" id="1.10.285.10">
    <property type="entry name" value="Glutamate Dehydrogenase, chain A, domain 3"/>
    <property type="match status" value="2"/>
</dbReference>
<feature type="active site" description="Proton donor" evidence="7">
    <location>
        <position position="129"/>
    </location>
</feature>
<dbReference type="Pfam" id="PF00208">
    <property type="entry name" value="ELFV_dehydrog"/>
    <property type="match status" value="1"/>
</dbReference>
<feature type="site" description="Important for catalysis" evidence="9">
    <location>
        <position position="169"/>
    </location>
</feature>
<dbReference type="InterPro" id="IPR046346">
    <property type="entry name" value="Aminoacid_DH-like_N_sf"/>
</dbReference>
<dbReference type="InterPro" id="IPR006096">
    <property type="entry name" value="Glu/Leu/Phe/Val/Trp_DH_C"/>
</dbReference>
<dbReference type="InterPro" id="IPR006097">
    <property type="entry name" value="Glu/Leu/Phe/Val/Trp_DH_dimer"/>
</dbReference>
<feature type="domain" description="Glutamate/phenylalanine/leucine/valine/L-tryptophan dehydrogenase C-terminal" evidence="11">
    <location>
        <begin position="206"/>
        <end position="449"/>
    </location>
</feature>
<accession>A0A2K9EM56</accession>
<comment type="similarity">
    <text evidence="2 6 10">Belongs to the Glu/Leu/Phe/Val dehydrogenases family.</text>
</comment>
<dbReference type="InterPro" id="IPR033524">
    <property type="entry name" value="Glu/Leu/Phe/Val_DH_AS"/>
</dbReference>
<dbReference type="FunFam" id="3.40.50.10860:FF:000002">
    <property type="entry name" value="Glutamate dehydrogenase"/>
    <property type="match status" value="1"/>
</dbReference>
<keyword evidence="8" id="KW-0547">Nucleotide-binding</keyword>
<comment type="subunit">
    <text evidence="3">Homohexamer.</text>
</comment>
<feature type="binding site" evidence="8">
    <location>
        <position position="213"/>
    </location>
    <ligand>
        <name>NAD(+)</name>
        <dbReference type="ChEBI" id="CHEBI:57540"/>
    </ligand>
</feature>
<comment type="catalytic activity">
    <reaction evidence="5">
        <text>L-glutamate + NADP(+) + H2O = 2-oxoglutarate + NH4(+) + NADPH + H(+)</text>
        <dbReference type="Rhea" id="RHEA:11612"/>
        <dbReference type="ChEBI" id="CHEBI:15377"/>
        <dbReference type="ChEBI" id="CHEBI:15378"/>
        <dbReference type="ChEBI" id="CHEBI:16810"/>
        <dbReference type="ChEBI" id="CHEBI:28938"/>
        <dbReference type="ChEBI" id="CHEBI:29985"/>
        <dbReference type="ChEBI" id="CHEBI:57783"/>
        <dbReference type="ChEBI" id="CHEBI:58349"/>
        <dbReference type="EC" id="1.4.1.4"/>
    </reaction>
</comment>
<reference evidence="12 13" key="1">
    <citation type="submission" date="2017-12" db="EMBL/GenBank/DDBJ databases">
        <authorList>
            <person name="Hurst M.R.H."/>
        </authorList>
    </citation>
    <scope>NUCLEOTIDE SEQUENCE [LARGE SCALE GENOMIC DNA]</scope>
    <source>
        <strain evidence="12 13">BM15</strain>
    </source>
</reference>
<organism evidence="12 13">
    <name type="scientific">Paracoccus tegillarcae</name>
    <dbReference type="NCBI Taxonomy" id="1529068"/>
    <lineage>
        <taxon>Bacteria</taxon>
        <taxon>Pseudomonadati</taxon>
        <taxon>Pseudomonadota</taxon>
        <taxon>Alphaproteobacteria</taxon>
        <taxon>Rhodobacterales</taxon>
        <taxon>Paracoccaceae</taxon>
        <taxon>Paracoccus</taxon>
    </lineage>
</organism>
<dbReference type="FunFam" id="3.40.50.720:FF:000030">
    <property type="entry name" value="Glutamate dehydrogenase"/>
    <property type="match status" value="1"/>
</dbReference>
<comment type="function">
    <text evidence="1">Catalyzes the reversible oxidative deamination of glutamate to alpha-ketoglutarate and ammonia.</text>
</comment>
<dbReference type="GO" id="GO:0005829">
    <property type="term" value="C:cytosol"/>
    <property type="evidence" value="ECO:0007669"/>
    <property type="project" value="TreeGrafter"/>
</dbReference>
<sequence>MNNIDEKLQPILAEVMRRNAGEPEFHQAVHEVMESLGRVVAKNPDYLEQALIERICEPERQIIFRIPWVDDQDKVQINRGFRVQFNSALGPYKGGMRFHPSVNLGIIKFLGFEQTFKNALTGLPIGGGKGGTDFDPKGKSDGEIMRFCQSLMIELHRYLGDQTDVPAGDIGVGGREIGYMFGQYKRLTNRYESGVFTGKAIAHGGSRARTEATGFGNTYFTKAMLETRQTSFDGKRVVVSGAGNVAIHTIEKVQSFGGTVIACSDSSGYIIDDAGIDLALLQEIKTIRRKRISEYARLRGDGVHFVPVGKGSVWDLRCDVAMPSATQNELTGKDAKSLVKNGVLAVGEGANMPCTPEAIRILREAGILFGPGKAANAGGVATSALEMQQNASRDRWSFEQTEQRLAQIMKRIHDRCAETADEYGAPGDYVLGANIAGFVRVAEAMRMLGVI</sequence>
<evidence type="ECO:0000256" key="6">
    <source>
        <dbReference type="PIRNR" id="PIRNR000185"/>
    </source>
</evidence>
<feature type="binding site" evidence="8">
    <location>
        <position position="168"/>
    </location>
    <ligand>
        <name>substrate</name>
    </ligand>
</feature>
<dbReference type="PROSITE" id="PS00074">
    <property type="entry name" value="GLFV_DEHYDROGENASE"/>
    <property type="match status" value="1"/>
</dbReference>
<dbReference type="Pfam" id="PF02812">
    <property type="entry name" value="ELFV_dehydrog_N"/>
    <property type="match status" value="1"/>
</dbReference>